<gene>
    <name evidence="4" type="ORF">GRAN_1467</name>
</gene>
<organism evidence="4 5">
    <name type="scientific">Granulicella sibirica</name>
    <dbReference type="NCBI Taxonomy" id="2479048"/>
    <lineage>
        <taxon>Bacteria</taxon>
        <taxon>Pseudomonadati</taxon>
        <taxon>Acidobacteriota</taxon>
        <taxon>Terriglobia</taxon>
        <taxon>Terriglobales</taxon>
        <taxon>Acidobacteriaceae</taxon>
        <taxon>Granulicella</taxon>
    </lineage>
</organism>
<comment type="caution">
    <text evidence="4">The sequence shown here is derived from an EMBL/GenBank/DDBJ whole genome shotgun (WGS) entry which is preliminary data.</text>
</comment>
<dbReference type="Gene3D" id="2.40.50.1020">
    <property type="entry name" value="LytTr DNA-binding domain"/>
    <property type="match status" value="1"/>
</dbReference>
<dbReference type="PANTHER" id="PTHR37299">
    <property type="entry name" value="TRANSCRIPTIONAL REGULATOR-RELATED"/>
    <property type="match status" value="1"/>
</dbReference>
<dbReference type="Pfam" id="PF00072">
    <property type="entry name" value="Response_reg"/>
    <property type="match status" value="1"/>
</dbReference>
<dbReference type="SUPFAM" id="SSF52172">
    <property type="entry name" value="CheY-like"/>
    <property type="match status" value="1"/>
</dbReference>
<dbReference type="PROSITE" id="PS50110">
    <property type="entry name" value="RESPONSE_REGULATORY"/>
    <property type="match status" value="1"/>
</dbReference>
<evidence type="ECO:0000313" key="5">
    <source>
        <dbReference type="Proteomes" id="UP000289437"/>
    </source>
</evidence>
<dbReference type="PROSITE" id="PS50930">
    <property type="entry name" value="HTH_LYTTR"/>
    <property type="match status" value="1"/>
</dbReference>
<evidence type="ECO:0000313" key="4">
    <source>
        <dbReference type="EMBL" id="RXH58157.1"/>
    </source>
</evidence>
<dbReference type="GO" id="GO:0003677">
    <property type="term" value="F:DNA binding"/>
    <property type="evidence" value="ECO:0007669"/>
    <property type="project" value="InterPro"/>
</dbReference>
<evidence type="ECO:0000259" key="2">
    <source>
        <dbReference type="PROSITE" id="PS50110"/>
    </source>
</evidence>
<feature type="domain" description="Response regulatory" evidence="2">
    <location>
        <begin position="3"/>
        <end position="116"/>
    </location>
</feature>
<dbReference type="RefSeq" id="WP_128912199.1">
    <property type="nucleotide sequence ID" value="NZ_RDSM01000001.1"/>
</dbReference>
<dbReference type="PANTHER" id="PTHR37299:SF1">
    <property type="entry name" value="STAGE 0 SPORULATION PROTEIN A HOMOLOG"/>
    <property type="match status" value="1"/>
</dbReference>
<reference evidence="5" key="2">
    <citation type="submission" date="2019-02" db="EMBL/GenBank/DDBJ databases">
        <title>Granulicella sibirica sp. nov., a psychrotolerant acidobacterium isolated from an organic soil layer in forested tundra, West Siberia.</title>
        <authorList>
            <person name="Oshkin I.Y."/>
            <person name="Kulichevskaya I.S."/>
            <person name="Rijpstra W.I.C."/>
            <person name="Sinninghe Damste J.S."/>
            <person name="Rakitin A.L."/>
            <person name="Ravin N.V."/>
            <person name="Dedysh S.N."/>
        </authorList>
    </citation>
    <scope>NUCLEOTIDE SEQUENCE [LARGE SCALE GENOMIC DNA]</scope>
    <source>
        <strain evidence="5">AF10</strain>
    </source>
</reference>
<accession>A0A4Q0T4B4</accession>
<dbReference type="OrthoDB" id="9809318at2"/>
<name>A0A4Q0T4B4_9BACT</name>
<keyword evidence="1" id="KW-0597">Phosphoprotein</keyword>
<dbReference type="InterPro" id="IPR046947">
    <property type="entry name" value="LytR-like"/>
</dbReference>
<dbReference type="InterPro" id="IPR011006">
    <property type="entry name" value="CheY-like_superfamily"/>
</dbReference>
<dbReference type="InterPro" id="IPR007492">
    <property type="entry name" value="LytTR_DNA-bd_dom"/>
</dbReference>
<dbReference type="Gene3D" id="3.40.50.2300">
    <property type="match status" value="1"/>
</dbReference>
<sequence>MIRVFVVEDEPPALRKVKRLLEAERDLILCGSAGSCAEAIAAIRRTQPELLLLDILLPDGSGFEVLQGIGDLPKILPIFLTALEAHALEAFEVAAIDYLVKPVAQERFSQAIQRARERLWGFTLASGPTYTRRFLVERLRLAYMLPVDSIEWIGADRNYARLFSSKGEFVLRTTMDRLQQQLDPAVFARVSRSSMVRLDAIEELRVRADGSYLARLKSGTHVACSKTYWEPGQ</sequence>
<dbReference type="InterPro" id="IPR001789">
    <property type="entry name" value="Sig_transdc_resp-reg_receiver"/>
</dbReference>
<evidence type="ECO:0000259" key="3">
    <source>
        <dbReference type="PROSITE" id="PS50930"/>
    </source>
</evidence>
<proteinExistence type="predicted"/>
<dbReference type="SMART" id="SM00850">
    <property type="entry name" value="LytTR"/>
    <property type="match status" value="1"/>
</dbReference>
<protein>
    <submittedName>
        <fullName evidence="4">Response regulator of the LytR/AlgR family</fullName>
    </submittedName>
</protein>
<dbReference type="Pfam" id="PF04397">
    <property type="entry name" value="LytTR"/>
    <property type="match status" value="1"/>
</dbReference>
<reference evidence="4 5" key="1">
    <citation type="submission" date="2018-11" db="EMBL/GenBank/DDBJ databases">
        <authorList>
            <person name="Mardanov A.V."/>
            <person name="Ravin N.V."/>
            <person name="Dedysh S.N."/>
        </authorList>
    </citation>
    <scope>NUCLEOTIDE SEQUENCE [LARGE SCALE GENOMIC DNA]</scope>
    <source>
        <strain evidence="4 5">AF10</strain>
    </source>
</reference>
<feature type="domain" description="HTH LytTR-type" evidence="3">
    <location>
        <begin position="134"/>
        <end position="228"/>
    </location>
</feature>
<dbReference type="GO" id="GO:0000156">
    <property type="term" value="F:phosphorelay response regulator activity"/>
    <property type="evidence" value="ECO:0007669"/>
    <property type="project" value="InterPro"/>
</dbReference>
<dbReference type="SMART" id="SM00448">
    <property type="entry name" value="REC"/>
    <property type="match status" value="1"/>
</dbReference>
<evidence type="ECO:0000256" key="1">
    <source>
        <dbReference type="PROSITE-ProRule" id="PRU00169"/>
    </source>
</evidence>
<dbReference type="Proteomes" id="UP000289437">
    <property type="component" value="Unassembled WGS sequence"/>
</dbReference>
<dbReference type="EMBL" id="RDSM01000001">
    <property type="protein sequence ID" value="RXH58157.1"/>
    <property type="molecule type" value="Genomic_DNA"/>
</dbReference>
<keyword evidence="5" id="KW-1185">Reference proteome</keyword>
<dbReference type="AlphaFoldDB" id="A0A4Q0T4B4"/>
<feature type="modified residue" description="4-aspartylphosphate" evidence="1">
    <location>
        <position position="54"/>
    </location>
</feature>